<dbReference type="STRING" id="150374.A0A0M9VWW2"/>
<evidence type="ECO:0000256" key="13">
    <source>
        <dbReference type="ARBA" id="ARBA00023055"/>
    </source>
</evidence>
<evidence type="ECO:0000256" key="5">
    <source>
        <dbReference type="ARBA" id="ARBA00022448"/>
    </source>
</evidence>
<evidence type="ECO:0000256" key="15">
    <source>
        <dbReference type="ARBA" id="ARBA00023140"/>
    </source>
</evidence>
<dbReference type="GO" id="GO:0005778">
    <property type="term" value="C:peroxisomal membrane"/>
    <property type="evidence" value="ECO:0007669"/>
    <property type="project" value="UniProtKB-SubCell"/>
</dbReference>
<dbReference type="GO" id="GO:0044539">
    <property type="term" value="P:long-chain fatty acid import into cell"/>
    <property type="evidence" value="ECO:0007669"/>
    <property type="project" value="TreeGrafter"/>
</dbReference>
<evidence type="ECO:0000259" key="22">
    <source>
        <dbReference type="Pfam" id="PF00501"/>
    </source>
</evidence>
<keyword evidence="12 21" id="KW-1133">Transmembrane helix</keyword>
<dbReference type="Gene3D" id="3.30.300.30">
    <property type="match status" value="1"/>
</dbReference>
<protein>
    <recommendedName>
        <fullName evidence="18">Very long-chain fatty acid transport protein</fullName>
    </recommendedName>
    <alternativeName>
        <fullName evidence="19">Very-long-chain acyl-CoA synthetase</fullName>
    </alternativeName>
</protein>
<keyword evidence="10" id="KW-0547">Nucleotide-binding</keyword>
<keyword evidence="11" id="KW-0067">ATP-binding</keyword>
<dbReference type="InterPro" id="IPR045851">
    <property type="entry name" value="AMP-bd_C_sf"/>
</dbReference>
<dbReference type="Pfam" id="PF00501">
    <property type="entry name" value="AMP-binding"/>
    <property type="match status" value="1"/>
</dbReference>
<evidence type="ECO:0000256" key="10">
    <source>
        <dbReference type="ARBA" id="ARBA00022741"/>
    </source>
</evidence>
<dbReference type="PANTHER" id="PTHR43107">
    <property type="entry name" value="LONG-CHAIN FATTY ACID TRANSPORT PROTEIN"/>
    <property type="match status" value="1"/>
</dbReference>
<comment type="caution">
    <text evidence="23">The sequence shown here is derived from an EMBL/GenBank/DDBJ whole genome shotgun (WGS) entry which is preliminary data.</text>
</comment>
<evidence type="ECO:0000256" key="2">
    <source>
        <dbReference type="ARBA" id="ARBA00004585"/>
    </source>
</evidence>
<comment type="subcellular location">
    <subcellularLocation>
        <location evidence="3">Cell membrane</location>
        <topology evidence="3">Multi-pass membrane protein</topology>
    </subcellularLocation>
    <subcellularLocation>
        <location evidence="1">Lipid droplet</location>
    </subcellularLocation>
    <subcellularLocation>
        <location evidence="2">Peroxisome membrane</location>
        <topology evidence="2">Multi-pass membrane protein</topology>
    </subcellularLocation>
</comment>
<dbReference type="EMBL" id="LGSR01000006">
    <property type="protein sequence ID" value="KOS22499.1"/>
    <property type="molecule type" value="Genomic_DNA"/>
</dbReference>
<evidence type="ECO:0000256" key="8">
    <source>
        <dbReference type="ARBA" id="ARBA00022677"/>
    </source>
</evidence>
<evidence type="ECO:0000256" key="18">
    <source>
        <dbReference type="ARBA" id="ARBA00068795"/>
    </source>
</evidence>
<dbReference type="InterPro" id="IPR020845">
    <property type="entry name" value="AMP-binding_CS"/>
</dbReference>
<dbReference type="FunFam" id="3.40.50.12780:FF:000019">
    <property type="entry name" value="Long-chain fatty acid transporter"/>
    <property type="match status" value="1"/>
</dbReference>
<evidence type="ECO:0000256" key="3">
    <source>
        <dbReference type="ARBA" id="ARBA00004651"/>
    </source>
</evidence>
<evidence type="ECO:0000256" key="7">
    <source>
        <dbReference type="ARBA" id="ARBA00022598"/>
    </source>
</evidence>
<dbReference type="PROSITE" id="PS00455">
    <property type="entry name" value="AMP_BINDING"/>
    <property type="match status" value="1"/>
</dbReference>
<dbReference type="GO" id="GO:0005811">
    <property type="term" value="C:lipid droplet"/>
    <property type="evidence" value="ECO:0007669"/>
    <property type="project" value="UniProtKB-SubCell"/>
</dbReference>
<dbReference type="Gene3D" id="3.40.50.12780">
    <property type="entry name" value="N-terminal domain of ligase-like"/>
    <property type="match status" value="1"/>
</dbReference>
<evidence type="ECO:0000256" key="17">
    <source>
        <dbReference type="ARBA" id="ARBA00060276"/>
    </source>
</evidence>
<feature type="domain" description="AMP-dependent synthetase/ligase" evidence="22">
    <location>
        <begin position="67"/>
        <end position="448"/>
    </location>
</feature>
<proteinExistence type="inferred from homology"/>
<evidence type="ECO:0000256" key="16">
    <source>
        <dbReference type="ARBA" id="ARBA00051585"/>
    </source>
</evidence>
<keyword evidence="7" id="KW-0436">Ligase</keyword>
<evidence type="ECO:0000256" key="4">
    <source>
        <dbReference type="ARBA" id="ARBA00006432"/>
    </source>
</evidence>
<feature type="region of interest" description="Disordered" evidence="20">
    <location>
        <begin position="553"/>
        <end position="580"/>
    </location>
</feature>
<evidence type="ECO:0000256" key="12">
    <source>
        <dbReference type="ARBA" id="ARBA00022989"/>
    </source>
</evidence>
<keyword evidence="13" id="KW-0445">Lipid transport</keyword>
<comment type="function">
    <text evidence="17">Acyl-CoA synthetase required for both the import of long chain fatty acids (LCFAs) (C14-C18) and the activation very long chain fatty acids (VLCFAs) (C20-C26) by esterification of the fatty acids into metabolically active CoA-thioesters for subsequent degradation or incorporation into phospholipids. The transport and fatty acyl-CoA synthetase activities are genetically separable and are thus independent activities. Esterifies VLCFAs in the peroxisome matrix. The VLCFAs are actively transported into peroxisomes by a PXA1-PXA2 heterodimeric transporter in the peroxisomal membrane.</text>
</comment>
<keyword evidence="15" id="KW-0576">Peroxisome</keyword>
<dbReference type="Proteomes" id="UP000053831">
    <property type="component" value="Unassembled WGS sequence"/>
</dbReference>
<accession>A0A0M9VWW2</accession>
<evidence type="ECO:0000256" key="21">
    <source>
        <dbReference type="SAM" id="Phobius"/>
    </source>
</evidence>
<comment type="catalytic activity">
    <reaction evidence="16">
        <text>a very long-chain fatty acid + ATP + CoA = a very long-chain fatty acyl-CoA + AMP + diphosphate</text>
        <dbReference type="Rhea" id="RHEA:54536"/>
        <dbReference type="ChEBI" id="CHEBI:30616"/>
        <dbReference type="ChEBI" id="CHEBI:33019"/>
        <dbReference type="ChEBI" id="CHEBI:57287"/>
        <dbReference type="ChEBI" id="CHEBI:58950"/>
        <dbReference type="ChEBI" id="CHEBI:138261"/>
        <dbReference type="ChEBI" id="CHEBI:456215"/>
    </reaction>
</comment>
<evidence type="ECO:0000256" key="14">
    <source>
        <dbReference type="ARBA" id="ARBA00023136"/>
    </source>
</evidence>
<evidence type="ECO:0000256" key="1">
    <source>
        <dbReference type="ARBA" id="ARBA00004502"/>
    </source>
</evidence>
<reference evidence="23 24" key="1">
    <citation type="submission" date="2015-07" db="EMBL/GenBank/DDBJ databases">
        <title>The genome of the fungus Escovopsis weberi, a specialized disease agent of ant agriculture.</title>
        <authorList>
            <person name="de Man T.J."/>
            <person name="Stajich J.E."/>
            <person name="Kubicek C.P."/>
            <person name="Chenthamara K."/>
            <person name="Atanasova L."/>
            <person name="Druzhinina I.S."/>
            <person name="Birnbaum S."/>
            <person name="Barribeau S.M."/>
            <person name="Teiling C."/>
            <person name="Suen G."/>
            <person name="Currie C."/>
            <person name="Gerardo N.M."/>
        </authorList>
    </citation>
    <scope>NUCLEOTIDE SEQUENCE [LARGE SCALE GENOMIC DNA]</scope>
</reference>
<evidence type="ECO:0000256" key="20">
    <source>
        <dbReference type="SAM" id="MobiDB-lite"/>
    </source>
</evidence>
<dbReference type="SUPFAM" id="SSF56801">
    <property type="entry name" value="Acetyl-CoA synthetase-like"/>
    <property type="match status" value="1"/>
</dbReference>
<dbReference type="OrthoDB" id="10253869at2759"/>
<dbReference type="InterPro" id="IPR000873">
    <property type="entry name" value="AMP-dep_synth/lig_dom"/>
</dbReference>
<evidence type="ECO:0000313" key="24">
    <source>
        <dbReference type="Proteomes" id="UP000053831"/>
    </source>
</evidence>
<dbReference type="GO" id="GO:0009898">
    <property type="term" value="C:cytoplasmic side of plasma membrane"/>
    <property type="evidence" value="ECO:0007669"/>
    <property type="project" value="TreeGrafter"/>
</dbReference>
<keyword evidence="6" id="KW-1003">Cell membrane</keyword>
<evidence type="ECO:0000256" key="11">
    <source>
        <dbReference type="ARBA" id="ARBA00022840"/>
    </source>
</evidence>
<dbReference type="GO" id="GO:0004467">
    <property type="term" value="F:long-chain fatty acid-CoA ligase activity"/>
    <property type="evidence" value="ECO:0007669"/>
    <property type="project" value="TreeGrafter"/>
</dbReference>
<keyword evidence="14 21" id="KW-0472">Membrane</keyword>
<sequence length="664" mass="73334">MPVPLLVAASATAASLAYLNAKSGFTQDRLMFKGVIRASARVIARRRSGQLNMIYELERLASSPATTARPFIIFEGKTFTYAEVYDRSLRYGQWLRTAFNVKSRDMVAMDFQNSETFIFLWFAIWSIGAVPAFINYNLTGKSLSDCIRVLGCRICLVDPDVAATFDATAREGLSADNIQLVLFSPEVEIEAASFAPVRVPDAETKEHNMSETAIVIFTSGTTGLPKPAIVAWSKVWFGGTMAKTIVGRGEEGDVMYTSMPLYHTSAALMSVCSTIIAGATQALGRKFSTKTFWDEVRASRATSIQYVGETLRYLLAAPPQRDPLTGADLDRQHSVKVAFGNGLRPDIWNRVKDRFGIGTVVEFYAATDGPAAMWLVSKNDFTAGAIGRMGWLFHALVGRHWSLVEVDPETDAPRRDPRTNFCVKVAPGQPGEMLYRLPSDVQQRFQGYFNNPGANDAKIMRDVFAKGDAYFRTGDVLRWDSDGRIFFNDRIGDTFRWKSENVSTTEVSEAIGMHPAVREANVYGVRLPHHDGRAGCVAICFDETFSTAAAAAADDDDVGRASSNPGAEAKGNGRQSAPDPETLRSLAEHIRATLPSYARPLFLRLAPLAAQEQTTGTNKQQKHHLREAGVRPASDLQLYWLRDGTYVPFGEEEWRRLQAGRVKL</sequence>
<dbReference type="GO" id="GO:0005324">
    <property type="term" value="F:long-chain fatty acid transmembrane transporter activity"/>
    <property type="evidence" value="ECO:0007669"/>
    <property type="project" value="TreeGrafter"/>
</dbReference>
<name>A0A0M9VWW2_ESCWE</name>
<keyword evidence="24" id="KW-1185">Reference proteome</keyword>
<evidence type="ECO:0000256" key="9">
    <source>
        <dbReference type="ARBA" id="ARBA00022692"/>
    </source>
</evidence>
<feature type="transmembrane region" description="Helical" evidence="21">
    <location>
        <begin position="118"/>
        <end position="138"/>
    </location>
</feature>
<dbReference type="AlphaFoldDB" id="A0A0M9VWW2"/>
<dbReference type="GO" id="GO:0005524">
    <property type="term" value="F:ATP binding"/>
    <property type="evidence" value="ECO:0007669"/>
    <property type="project" value="UniProtKB-KW"/>
</dbReference>
<keyword evidence="9 21" id="KW-0812">Transmembrane</keyword>
<evidence type="ECO:0000256" key="19">
    <source>
        <dbReference type="ARBA" id="ARBA00078285"/>
    </source>
</evidence>
<dbReference type="PANTHER" id="PTHR43107:SF15">
    <property type="entry name" value="FATTY ACID TRANSPORT PROTEIN 3, ISOFORM A"/>
    <property type="match status" value="1"/>
</dbReference>
<gene>
    <name evidence="23" type="ORF">ESCO_002295</name>
</gene>
<dbReference type="InterPro" id="IPR042099">
    <property type="entry name" value="ANL_N_sf"/>
</dbReference>
<organism evidence="23 24">
    <name type="scientific">Escovopsis weberi</name>
    <dbReference type="NCBI Taxonomy" id="150374"/>
    <lineage>
        <taxon>Eukaryota</taxon>
        <taxon>Fungi</taxon>
        <taxon>Dikarya</taxon>
        <taxon>Ascomycota</taxon>
        <taxon>Pezizomycotina</taxon>
        <taxon>Sordariomycetes</taxon>
        <taxon>Hypocreomycetidae</taxon>
        <taxon>Hypocreales</taxon>
        <taxon>Hypocreaceae</taxon>
        <taxon>Escovopsis</taxon>
    </lineage>
</organism>
<comment type="similarity">
    <text evidence="4">Belongs to the ATP-dependent AMP-binding enzyme family.</text>
</comment>
<keyword evidence="5" id="KW-0813">Transport</keyword>
<evidence type="ECO:0000256" key="6">
    <source>
        <dbReference type="ARBA" id="ARBA00022475"/>
    </source>
</evidence>
<evidence type="ECO:0000313" key="23">
    <source>
        <dbReference type="EMBL" id="KOS22499.1"/>
    </source>
</evidence>
<keyword evidence="8" id="KW-0551">Lipid droplet</keyword>